<name>A0A1Z4UYN1_9CYAN</name>
<organism evidence="1 2">
    <name type="scientific">Dolichospermum compactum NIES-806</name>
    <dbReference type="NCBI Taxonomy" id="1973481"/>
    <lineage>
        <taxon>Bacteria</taxon>
        <taxon>Bacillati</taxon>
        <taxon>Cyanobacteriota</taxon>
        <taxon>Cyanophyceae</taxon>
        <taxon>Nostocales</taxon>
        <taxon>Aphanizomenonaceae</taxon>
        <taxon>Dolichospermum</taxon>
        <taxon>Dolichospermum compactum</taxon>
    </lineage>
</organism>
<gene>
    <name evidence="1" type="ORF">NIES806_03790</name>
</gene>
<keyword evidence="2" id="KW-1185">Reference proteome</keyword>
<dbReference type="AlphaFoldDB" id="A0A1Z4UYN1"/>
<sequence>MGQKPDSQRFLLLKVQKMENDSKWIDTQQHLINRSRTEVERLRAEVERNHWDLEGAWEHLRVEQHCLEEIRLNVKQSQSVDNERGQKLSDLLNLLSSTSAPVDIAQESLDYAFEFTNKQQDALNLHWQKLDIQRHAANQQQREGEELLQFILAIAKMNCNRHRIL</sequence>
<evidence type="ECO:0000313" key="2">
    <source>
        <dbReference type="Proteomes" id="UP000218702"/>
    </source>
</evidence>
<accession>A0A1Z4UYN1</accession>
<dbReference type="Proteomes" id="UP000218702">
    <property type="component" value="Chromosome"/>
</dbReference>
<evidence type="ECO:0000313" key="1">
    <source>
        <dbReference type="EMBL" id="BAZ84195.1"/>
    </source>
</evidence>
<reference evidence="1 2" key="1">
    <citation type="submission" date="2017-06" db="EMBL/GenBank/DDBJ databases">
        <title>Genome sequencing of cyanobaciteial culture collection at National Institute for Environmental Studies (NIES).</title>
        <authorList>
            <person name="Hirose Y."/>
            <person name="Shimura Y."/>
            <person name="Fujisawa T."/>
            <person name="Nakamura Y."/>
            <person name="Kawachi M."/>
        </authorList>
    </citation>
    <scope>NUCLEOTIDE SEQUENCE [LARGE SCALE GENOMIC DNA]</scope>
    <source>
        <strain evidence="1 2">NIES-806</strain>
    </source>
</reference>
<dbReference type="RefSeq" id="WP_157749897.1">
    <property type="nucleotide sequence ID" value="NZ_AP018316.1"/>
</dbReference>
<dbReference type="EMBL" id="AP018316">
    <property type="protein sequence ID" value="BAZ84195.1"/>
    <property type="molecule type" value="Genomic_DNA"/>
</dbReference>
<dbReference type="KEGG" id="dcm:NIES806_03790"/>
<dbReference type="OrthoDB" id="559923at2"/>
<proteinExistence type="predicted"/>
<protein>
    <submittedName>
        <fullName evidence="1">Uncharacterized protein</fullName>
    </submittedName>
</protein>